<evidence type="ECO:0000259" key="5">
    <source>
        <dbReference type="PROSITE" id="PS51118"/>
    </source>
</evidence>
<dbReference type="SUPFAM" id="SSF46785">
    <property type="entry name" value="Winged helix' DNA-binding domain"/>
    <property type="match status" value="1"/>
</dbReference>
<dbReference type="PANTHER" id="PTHR33204">
    <property type="entry name" value="TRANSCRIPTIONAL REGULATOR, MARR FAMILY"/>
    <property type="match status" value="1"/>
</dbReference>
<comment type="caution">
    <text evidence="6">The sequence shown here is derived from an EMBL/GenBank/DDBJ whole genome shotgun (WGS) entry which is preliminary data.</text>
</comment>
<evidence type="ECO:0000313" key="6">
    <source>
        <dbReference type="EMBL" id="GDY39630.1"/>
    </source>
</evidence>
<protein>
    <recommendedName>
        <fullName evidence="5">HTH hxlR-type domain-containing protein</fullName>
    </recommendedName>
</protein>
<keyword evidence="7" id="KW-1185">Reference proteome</keyword>
<keyword evidence="2" id="KW-0238">DNA-binding</keyword>
<dbReference type="Pfam" id="PF01638">
    <property type="entry name" value="HxlR"/>
    <property type="match status" value="1"/>
</dbReference>
<keyword evidence="3" id="KW-0804">Transcription</keyword>
<dbReference type="InterPro" id="IPR036390">
    <property type="entry name" value="WH_DNA-bd_sf"/>
</dbReference>
<dbReference type="PROSITE" id="PS51118">
    <property type="entry name" value="HTH_HXLR"/>
    <property type="match status" value="1"/>
</dbReference>
<accession>A0A4D4JXQ8</accession>
<feature type="domain" description="HTH hxlR-type" evidence="5">
    <location>
        <begin position="12"/>
        <end position="110"/>
    </location>
</feature>
<dbReference type="PANTHER" id="PTHR33204:SF29">
    <property type="entry name" value="TRANSCRIPTIONAL REGULATOR"/>
    <property type="match status" value="1"/>
</dbReference>
<dbReference type="InterPro" id="IPR002577">
    <property type="entry name" value="HTH_HxlR"/>
</dbReference>
<reference evidence="6 7" key="1">
    <citation type="journal article" date="2020" name="Int. J. Syst. Evol. Microbiol.">
        <title>Reclassification of Streptomyces castelarensis and Streptomyces sporoclivatus as later heterotypic synonyms of Streptomyces antimycoticus.</title>
        <authorList>
            <person name="Komaki H."/>
            <person name="Tamura T."/>
        </authorList>
    </citation>
    <scope>NUCLEOTIDE SEQUENCE [LARGE SCALE GENOMIC DNA]</scope>
    <source>
        <strain evidence="6 7">NBRC 12839</strain>
    </source>
</reference>
<keyword evidence="1" id="KW-0805">Transcription regulation</keyword>
<name>A0A4D4JXQ8_9ACTN</name>
<dbReference type="InterPro" id="IPR036388">
    <property type="entry name" value="WH-like_DNA-bd_sf"/>
</dbReference>
<evidence type="ECO:0000256" key="2">
    <source>
        <dbReference type="ARBA" id="ARBA00023125"/>
    </source>
</evidence>
<dbReference type="Proteomes" id="UP000299290">
    <property type="component" value="Unassembled WGS sequence"/>
</dbReference>
<dbReference type="Gene3D" id="1.10.10.10">
    <property type="entry name" value="Winged helix-like DNA-binding domain superfamily/Winged helix DNA-binding domain"/>
    <property type="match status" value="1"/>
</dbReference>
<dbReference type="GO" id="GO:0003677">
    <property type="term" value="F:DNA binding"/>
    <property type="evidence" value="ECO:0007669"/>
    <property type="project" value="UniProtKB-KW"/>
</dbReference>
<dbReference type="AlphaFoldDB" id="A0A4D4JXQ8"/>
<proteinExistence type="predicted"/>
<evidence type="ECO:0000313" key="7">
    <source>
        <dbReference type="Proteomes" id="UP000299290"/>
    </source>
</evidence>
<organism evidence="6 7">
    <name type="scientific">Streptomyces antimycoticus</name>
    <dbReference type="NCBI Taxonomy" id="68175"/>
    <lineage>
        <taxon>Bacteria</taxon>
        <taxon>Bacillati</taxon>
        <taxon>Actinomycetota</taxon>
        <taxon>Actinomycetes</taxon>
        <taxon>Kitasatosporales</taxon>
        <taxon>Streptomycetaceae</taxon>
        <taxon>Streptomyces</taxon>
        <taxon>Streptomyces violaceusniger group</taxon>
    </lineage>
</organism>
<evidence type="ECO:0000256" key="4">
    <source>
        <dbReference type="SAM" id="MobiDB-lite"/>
    </source>
</evidence>
<gene>
    <name evidence="6" type="ORF">SANT12839_005120</name>
</gene>
<feature type="region of interest" description="Disordered" evidence="4">
    <location>
        <begin position="108"/>
        <end position="195"/>
    </location>
</feature>
<evidence type="ECO:0000256" key="1">
    <source>
        <dbReference type="ARBA" id="ARBA00023015"/>
    </source>
</evidence>
<sequence length="195" mass="20825">MTRSRAQDTNVCGVTAAIVVIDGKWKTALLWALESGPYRPGELRRRLPGLSEKVLTQALREMETDGLVHRDVHDVLPLKTVYSLTAFGRDLSEALAPCPIGATAAWRSWPRPSRAPDATPPPTHPIRRPSDRPQQDSLGRPSPPSTHKKVGTADGRRGAAGRCAGDRAPGRRAARRPGSRPGGGGPGGLTMVPVT</sequence>
<dbReference type="EMBL" id="BJHV01000001">
    <property type="protein sequence ID" value="GDY39630.1"/>
    <property type="molecule type" value="Genomic_DNA"/>
</dbReference>
<evidence type="ECO:0000256" key="3">
    <source>
        <dbReference type="ARBA" id="ARBA00023163"/>
    </source>
</evidence>